<accession>A0AAU8URH3</accession>
<sequence length="376" mass="43561">MKIVYNILGTYNSGGMERVLANKVNYLAGRGYDITIITTDQQGRKPYFELDPRIECIDLGINYTENIDKGILKKILSYSKKQKNHRKKLENVLIGRKADITISMFDNDASFIYKIKDGSKKVLEIHFSRFKRLQYDRKGIWGIIDKYRSRKDLEIVKKYDRFIVLTHEDKDYWGDLSNIRVIPNANSFIPSEYTNLEAKNVIAVGRYDYQKGFDELISVWENVYKLYPDWSLNIFGQGPLKKELQNQINKLGLSEVVHLCPPVKNIEKEYLNSSVLAMTSRYEGLPMALLEAQVCGLPMVAYSCKCGPKDIIHNNINGYLINEGDQKSMAEKLIRIINDPILRKEMGAESLRLSGNYTQDQIMKQWLELFKQVIRN</sequence>
<evidence type="ECO:0000259" key="1">
    <source>
        <dbReference type="Pfam" id="PF00534"/>
    </source>
</evidence>
<dbReference type="CDD" id="cd03820">
    <property type="entry name" value="GT4_AmsD-like"/>
    <property type="match status" value="1"/>
</dbReference>
<gene>
    <name evidence="3" type="ORF">BBD32_04250</name>
</gene>
<feature type="domain" description="Glycosyltransferase subfamily 4-like N-terminal" evidence="2">
    <location>
        <begin position="14"/>
        <end position="184"/>
    </location>
</feature>
<dbReference type="EMBL" id="CP016374">
    <property type="protein sequence ID" value="AQX00730.1"/>
    <property type="molecule type" value="Genomic_DNA"/>
</dbReference>
<evidence type="ECO:0000259" key="2">
    <source>
        <dbReference type="Pfam" id="PF13439"/>
    </source>
</evidence>
<proteinExistence type="predicted"/>
<dbReference type="Gene3D" id="3.40.50.2000">
    <property type="entry name" value="Glycogen Phosphorylase B"/>
    <property type="match status" value="2"/>
</dbReference>
<dbReference type="AlphaFoldDB" id="A0AAU8URH3"/>
<dbReference type="PANTHER" id="PTHR12526:SF630">
    <property type="entry name" value="GLYCOSYLTRANSFERASE"/>
    <property type="match status" value="1"/>
</dbReference>
<dbReference type="RefSeq" id="WP_047034271.1">
    <property type="nucleotide sequence ID" value="NZ_CP016372.1"/>
</dbReference>
<dbReference type="GO" id="GO:0016757">
    <property type="term" value="F:glycosyltransferase activity"/>
    <property type="evidence" value="ECO:0007669"/>
    <property type="project" value="InterPro"/>
</dbReference>
<dbReference type="SUPFAM" id="SSF53756">
    <property type="entry name" value="UDP-Glycosyltransferase/glycogen phosphorylase"/>
    <property type="match status" value="1"/>
</dbReference>
<dbReference type="Proteomes" id="UP000190848">
    <property type="component" value="Chromosome"/>
</dbReference>
<keyword evidence="3" id="KW-0808">Transferase</keyword>
<dbReference type="InterPro" id="IPR001296">
    <property type="entry name" value="Glyco_trans_1"/>
</dbReference>
<reference evidence="3 4" key="1">
    <citation type="submission" date="2016-07" db="EMBL/GenBank/DDBJ databases">
        <title>Revisiting the taxonomy of the Elizabethkingia Genus using Whole-Genome Sequencing, Optical Mapping, and MALDI-TOF, along with proposal of three novel Elizabethkingia species: Elizabethkingia bruuniana sp. nov., Elizabethkingia ursingii sp. nov., and Elizabethkingia occulta sp. nov.</title>
        <authorList>
            <person name="Nicholson A.C."/>
        </authorList>
    </citation>
    <scope>NUCLEOTIDE SEQUENCE [LARGE SCALE GENOMIC DNA]</scope>
    <source>
        <strain evidence="3 4">F3201</strain>
    </source>
</reference>
<name>A0AAU8URH3_9FLAO</name>
<evidence type="ECO:0000313" key="4">
    <source>
        <dbReference type="Proteomes" id="UP000190848"/>
    </source>
</evidence>
<dbReference type="Pfam" id="PF00534">
    <property type="entry name" value="Glycos_transf_1"/>
    <property type="match status" value="1"/>
</dbReference>
<organism evidence="3 4">
    <name type="scientific">Elizabethkingia anophelis</name>
    <dbReference type="NCBI Taxonomy" id="1117645"/>
    <lineage>
        <taxon>Bacteria</taxon>
        <taxon>Pseudomonadati</taxon>
        <taxon>Bacteroidota</taxon>
        <taxon>Flavobacteriia</taxon>
        <taxon>Flavobacteriales</taxon>
        <taxon>Weeksellaceae</taxon>
        <taxon>Elizabethkingia</taxon>
    </lineage>
</organism>
<protein>
    <submittedName>
        <fullName evidence="3">Glycosyl transferase family 1</fullName>
    </submittedName>
</protein>
<evidence type="ECO:0000313" key="3">
    <source>
        <dbReference type="EMBL" id="AQX00730.1"/>
    </source>
</evidence>
<dbReference type="KEGG" id="een:BBD30_10020"/>
<feature type="domain" description="Glycosyl transferase family 1" evidence="1">
    <location>
        <begin position="196"/>
        <end position="348"/>
    </location>
</feature>
<dbReference type="InterPro" id="IPR028098">
    <property type="entry name" value="Glyco_trans_4-like_N"/>
</dbReference>
<dbReference type="PANTHER" id="PTHR12526">
    <property type="entry name" value="GLYCOSYLTRANSFERASE"/>
    <property type="match status" value="1"/>
</dbReference>
<dbReference type="Pfam" id="PF13439">
    <property type="entry name" value="Glyco_transf_4"/>
    <property type="match status" value="1"/>
</dbReference>